<dbReference type="Gene3D" id="3.40.50.2000">
    <property type="entry name" value="Glycogen Phosphorylase B"/>
    <property type="match status" value="1"/>
</dbReference>
<dbReference type="InterPro" id="IPR001296">
    <property type="entry name" value="Glyco_trans_1"/>
</dbReference>
<evidence type="ECO:0000259" key="2">
    <source>
        <dbReference type="Pfam" id="PF00534"/>
    </source>
</evidence>
<dbReference type="Proteomes" id="UP001140562">
    <property type="component" value="Unassembled WGS sequence"/>
</dbReference>
<protein>
    <recommendedName>
        <fullName evidence="2">Glycosyl transferase family 1 domain-containing protein</fullName>
    </recommendedName>
</protein>
<accession>A0A9W9BUY4</accession>
<reference evidence="3" key="1">
    <citation type="submission" date="2022-10" db="EMBL/GenBank/DDBJ databases">
        <title>Tapping the CABI collections for fungal endophytes: first genome assemblies for Collariella, Neodidymelliopsis, Ascochyta clinopodiicola, Didymella pomorum, Didymosphaeria variabile, Neocosmospora piperis and Neocucurbitaria cava.</title>
        <authorList>
            <person name="Hill R."/>
        </authorList>
    </citation>
    <scope>NUCLEOTIDE SEQUENCE</scope>
    <source>
        <strain evidence="3">IMI 360193</strain>
    </source>
</reference>
<dbReference type="OrthoDB" id="512920at2759"/>
<feature type="domain" description="Glycosyl transferase family 1" evidence="2">
    <location>
        <begin position="252"/>
        <end position="313"/>
    </location>
</feature>
<evidence type="ECO:0000256" key="1">
    <source>
        <dbReference type="ARBA" id="ARBA00022676"/>
    </source>
</evidence>
<keyword evidence="1" id="KW-0328">Glycosyltransferase</keyword>
<dbReference type="Pfam" id="PF00534">
    <property type="entry name" value="Glycos_transf_1"/>
    <property type="match status" value="1"/>
</dbReference>
<sequence length="407" mass="46394">MVSRSAEWDPNYRTRRLHLRSGYGEMGTNIKVEEFTMEDGVQIVSLNKEAFDAAFGGKGTILRTIPKETAEYIEEGRLSSRLSDFVSFLQDEITDFSPTHVMFNDGLSMQATSATEMPRLNARRIGIIHTAEQLPFGPFFGGMPGHVSTPRELQLLQQLDGIWSVSEAIRRYALEHGKLATNFFVHHPWTYLDERTHVLPVRQRNWDKKFIGMINPCKVKGVQILASLAESCPQHAFLVYKSWGFDDAIGAQLERMQNITCRAPCTKMEEAWRDIKVLLVPSLWFEAWGIVVIEAHLRGIPVIASDAGALTEAMLGLDYIIPVNPIPGERDEEGEYIIPEQKVWPWIEAVNRLMGDKAEYERVSNEVRSVTERWLRDSDERALEGWLVGMLRKGRRNSLMTSQLKVM</sequence>
<comment type="caution">
    <text evidence="3">The sequence shown here is derived from an EMBL/GenBank/DDBJ whole genome shotgun (WGS) entry which is preliminary data.</text>
</comment>
<proteinExistence type="predicted"/>
<gene>
    <name evidence="3" type="ORF">N0V87_010206</name>
</gene>
<dbReference type="GO" id="GO:0016757">
    <property type="term" value="F:glycosyltransferase activity"/>
    <property type="evidence" value="ECO:0007669"/>
    <property type="project" value="UniProtKB-KW"/>
</dbReference>
<keyword evidence="4" id="KW-1185">Reference proteome</keyword>
<name>A0A9W9BUY4_9PLEO</name>
<dbReference type="AlphaFoldDB" id="A0A9W9BUY4"/>
<dbReference type="SUPFAM" id="SSF53756">
    <property type="entry name" value="UDP-Glycosyltransferase/glycogen phosphorylase"/>
    <property type="match status" value="1"/>
</dbReference>
<organism evidence="3 4">
    <name type="scientific">Didymella glomerata</name>
    <dbReference type="NCBI Taxonomy" id="749621"/>
    <lineage>
        <taxon>Eukaryota</taxon>
        <taxon>Fungi</taxon>
        <taxon>Dikarya</taxon>
        <taxon>Ascomycota</taxon>
        <taxon>Pezizomycotina</taxon>
        <taxon>Dothideomycetes</taxon>
        <taxon>Pleosporomycetidae</taxon>
        <taxon>Pleosporales</taxon>
        <taxon>Pleosporineae</taxon>
        <taxon>Didymellaceae</taxon>
        <taxon>Didymella</taxon>
    </lineage>
</organism>
<keyword evidence="1" id="KW-0808">Transferase</keyword>
<dbReference type="EMBL" id="JAPEUV010000217">
    <property type="protein sequence ID" value="KAJ4330202.1"/>
    <property type="molecule type" value="Genomic_DNA"/>
</dbReference>
<evidence type="ECO:0000313" key="4">
    <source>
        <dbReference type="Proteomes" id="UP001140562"/>
    </source>
</evidence>
<evidence type="ECO:0000313" key="3">
    <source>
        <dbReference type="EMBL" id="KAJ4330202.1"/>
    </source>
</evidence>